<keyword evidence="5" id="KW-0547">Nucleotide-binding</keyword>
<evidence type="ECO:0000256" key="8">
    <source>
        <dbReference type="ARBA" id="ARBA00023136"/>
    </source>
</evidence>
<dbReference type="InterPro" id="IPR013581">
    <property type="entry name" value="PDR_assoc"/>
</dbReference>
<dbReference type="GO" id="GO:0016887">
    <property type="term" value="F:ATP hydrolysis activity"/>
    <property type="evidence" value="ECO:0007669"/>
    <property type="project" value="InterPro"/>
</dbReference>
<name>A0A150H3C6_GONPE</name>
<feature type="transmembrane region" description="Helical" evidence="10">
    <location>
        <begin position="574"/>
        <end position="593"/>
    </location>
</feature>
<sequence>MIAYVAPNPVAANAFGGFSLLILILLSGFSIVRGSIPPYWIWAYYISPFAWALRCLVINEFTSPSWNAPSPVTDGRTLGEEALLTFDFYTTRDWFWGGIGYLWGLTLVMLGCSTLALMFLSGEPPVARVADPKQLEEARRKAAEARAAAAGTGAPSGVASISKPSGDGIASSADGKQPAAADGAAAAGSVSLAVGAGRLPFTPITLVFQDLRYFVPNPAKAQSKDKGKGKGAGGVGGVDPAIPDRLELLKGITGFAAPGSMTALMGGSGAGKTTLMDVIAGRKTVGEISGSITVNGHPKDQASWARSSGYVEQMDLHTPAATVLEALLFSARLRLPGSTSPAAVRAFVDSVVSMVELDDVQFSLVGLPGAGAGLNVDARKRLTLAVELVANPSVVFMDEPTSGLDARAASVVMRAVRAVAADGRTVMVTIHQPSIEIFEAFDSLLLLQRGGRTTYFGPMGHHSRSLVEYLQAAVPGVEPLPEGYNPATWMLEVTGAAKAVRIKAVEGVDWPQVYAASSLAASNADRAARLVEEGRAAHPEPLQVAGKYAAGLGTQFMALLRKFRLVYWRTPSYNFVRLAMTVCVALVYGSIYWNEGNMAAPATVGNVQNVMGVLYSSCSFLGMLGMNSVQPLLGFERVVFYREQAAAMYSPWVYGTVLGIVENPYLGAQVLLFVGIMYPMIHFAQGAAHFFYYLLLVFEALSFYITFGTALVYITPSQQLAQVAGAGLNFLFNLFNGFVITYPVMPIYYKWANRLSPTTWVLYGLGADQLGGNDTPFTYPGLSQGATIATFIERNFGYDYGFRFWCLLIVAGYIIGLRVIAILALRYISFLRR</sequence>
<feature type="transmembrane region" description="Helical" evidence="10">
    <location>
        <begin position="12"/>
        <end position="32"/>
    </location>
</feature>
<gene>
    <name evidence="12" type="ORF">GPECTOR_1g47</name>
</gene>
<feature type="transmembrane region" description="Helical" evidence="10">
    <location>
        <begin position="690"/>
        <end position="714"/>
    </location>
</feature>
<keyword evidence="6" id="KW-0067">ATP-binding</keyword>
<dbReference type="OrthoDB" id="66620at2759"/>
<keyword evidence="4 10" id="KW-0812">Transmembrane</keyword>
<dbReference type="InterPro" id="IPR027417">
    <property type="entry name" value="P-loop_NTPase"/>
</dbReference>
<evidence type="ECO:0000256" key="2">
    <source>
        <dbReference type="ARBA" id="ARBA00006012"/>
    </source>
</evidence>
<dbReference type="InterPro" id="IPR003593">
    <property type="entry name" value="AAA+_ATPase"/>
</dbReference>
<comment type="caution">
    <text evidence="12">The sequence shown here is derived from an EMBL/GenBank/DDBJ whole genome shotgun (WGS) entry which is preliminary data.</text>
</comment>
<feature type="transmembrane region" description="Helical" evidence="10">
    <location>
        <begin position="613"/>
        <end position="633"/>
    </location>
</feature>
<evidence type="ECO:0000256" key="3">
    <source>
        <dbReference type="ARBA" id="ARBA00022448"/>
    </source>
</evidence>
<dbReference type="Pfam" id="PF00005">
    <property type="entry name" value="ABC_tran"/>
    <property type="match status" value="1"/>
</dbReference>
<keyword evidence="7 10" id="KW-1133">Transmembrane helix</keyword>
<dbReference type="Pfam" id="PF01061">
    <property type="entry name" value="ABC2_membrane"/>
    <property type="match status" value="2"/>
</dbReference>
<dbReference type="GO" id="GO:0140359">
    <property type="term" value="F:ABC-type transporter activity"/>
    <property type="evidence" value="ECO:0007669"/>
    <property type="project" value="InterPro"/>
</dbReference>
<feature type="transmembrane region" description="Helical" evidence="10">
    <location>
        <begin position="653"/>
        <end position="678"/>
    </location>
</feature>
<feature type="domain" description="ABC transporter" evidence="11">
    <location>
        <begin position="221"/>
        <end position="474"/>
    </location>
</feature>
<evidence type="ECO:0000313" key="12">
    <source>
        <dbReference type="EMBL" id="KXZ56523.1"/>
    </source>
</evidence>
<evidence type="ECO:0000256" key="7">
    <source>
        <dbReference type="ARBA" id="ARBA00022989"/>
    </source>
</evidence>
<reference evidence="13" key="1">
    <citation type="journal article" date="2016" name="Nat. Commun.">
        <title>The Gonium pectorale genome demonstrates co-option of cell cycle regulation during the evolution of multicellularity.</title>
        <authorList>
            <person name="Hanschen E.R."/>
            <person name="Marriage T.N."/>
            <person name="Ferris P.J."/>
            <person name="Hamaji T."/>
            <person name="Toyoda A."/>
            <person name="Fujiyama A."/>
            <person name="Neme R."/>
            <person name="Noguchi H."/>
            <person name="Minakuchi Y."/>
            <person name="Suzuki M."/>
            <person name="Kawai-Toyooka H."/>
            <person name="Smith D.R."/>
            <person name="Sparks H."/>
            <person name="Anderson J."/>
            <person name="Bakaric R."/>
            <person name="Luria V."/>
            <person name="Karger A."/>
            <person name="Kirschner M.W."/>
            <person name="Durand P.M."/>
            <person name="Michod R.E."/>
            <person name="Nozaki H."/>
            <person name="Olson B.J."/>
        </authorList>
    </citation>
    <scope>NUCLEOTIDE SEQUENCE [LARGE SCALE GENOMIC DNA]</scope>
    <source>
        <strain evidence="13">NIES-2863</strain>
    </source>
</reference>
<feature type="transmembrane region" description="Helical" evidence="10">
    <location>
        <begin position="94"/>
        <end position="120"/>
    </location>
</feature>
<evidence type="ECO:0000256" key="6">
    <source>
        <dbReference type="ARBA" id="ARBA00022840"/>
    </source>
</evidence>
<dbReference type="GO" id="GO:0016020">
    <property type="term" value="C:membrane"/>
    <property type="evidence" value="ECO:0007669"/>
    <property type="project" value="UniProtKB-SubCell"/>
</dbReference>
<keyword evidence="3" id="KW-0813">Transport</keyword>
<dbReference type="SUPFAM" id="SSF52540">
    <property type="entry name" value="P-loop containing nucleoside triphosphate hydrolases"/>
    <property type="match status" value="1"/>
</dbReference>
<dbReference type="PROSITE" id="PS50893">
    <property type="entry name" value="ABC_TRANSPORTER_2"/>
    <property type="match status" value="1"/>
</dbReference>
<evidence type="ECO:0000256" key="10">
    <source>
        <dbReference type="SAM" id="Phobius"/>
    </source>
</evidence>
<dbReference type="GO" id="GO:0071944">
    <property type="term" value="C:cell periphery"/>
    <property type="evidence" value="ECO:0007669"/>
    <property type="project" value="UniProtKB-ARBA"/>
</dbReference>
<organism evidence="12 13">
    <name type="scientific">Gonium pectorale</name>
    <name type="common">Green alga</name>
    <dbReference type="NCBI Taxonomy" id="33097"/>
    <lineage>
        <taxon>Eukaryota</taxon>
        <taxon>Viridiplantae</taxon>
        <taxon>Chlorophyta</taxon>
        <taxon>core chlorophytes</taxon>
        <taxon>Chlorophyceae</taxon>
        <taxon>CS clade</taxon>
        <taxon>Chlamydomonadales</taxon>
        <taxon>Volvocaceae</taxon>
        <taxon>Gonium</taxon>
    </lineage>
</organism>
<dbReference type="Gene3D" id="3.40.50.300">
    <property type="entry name" value="P-loop containing nucleotide triphosphate hydrolases"/>
    <property type="match status" value="1"/>
</dbReference>
<feature type="transmembrane region" description="Helical" evidence="10">
    <location>
        <begin position="39"/>
        <end position="59"/>
    </location>
</feature>
<evidence type="ECO:0000256" key="9">
    <source>
        <dbReference type="SAM" id="MobiDB-lite"/>
    </source>
</evidence>
<dbReference type="InterPro" id="IPR013525">
    <property type="entry name" value="ABC2_TM"/>
</dbReference>
<dbReference type="AlphaFoldDB" id="A0A150H3C6"/>
<comment type="similarity">
    <text evidence="2">Belongs to the ABC transporter superfamily. ABCG family. PDR (TC 3.A.1.205) subfamily.</text>
</comment>
<keyword evidence="13" id="KW-1185">Reference proteome</keyword>
<evidence type="ECO:0000313" key="13">
    <source>
        <dbReference type="Proteomes" id="UP000075714"/>
    </source>
</evidence>
<evidence type="ECO:0000256" key="4">
    <source>
        <dbReference type="ARBA" id="ARBA00022692"/>
    </source>
</evidence>
<feature type="region of interest" description="Disordered" evidence="9">
    <location>
        <begin position="141"/>
        <end position="175"/>
    </location>
</feature>
<dbReference type="Proteomes" id="UP000075714">
    <property type="component" value="Unassembled WGS sequence"/>
</dbReference>
<protein>
    <recommendedName>
        <fullName evidence="11">ABC transporter domain-containing protein</fullName>
    </recommendedName>
</protein>
<dbReference type="EMBL" id="LSYV01000002">
    <property type="protein sequence ID" value="KXZ56523.1"/>
    <property type="molecule type" value="Genomic_DNA"/>
</dbReference>
<evidence type="ECO:0000256" key="1">
    <source>
        <dbReference type="ARBA" id="ARBA00004141"/>
    </source>
</evidence>
<accession>A0A150H3C6</accession>
<feature type="transmembrane region" description="Helical" evidence="10">
    <location>
        <begin position="802"/>
        <end position="825"/>
    </location>
</feature>
<dbReference type="SMART" id="SM00382">
    <property type="entry name" value="AAA"/>
    <property type="match status" value="1"/>
</dbReference>
<evidence type="ECO:0000259" key="11">
    <source>
        <dbReference type="PROSITE" id="PS50893"/>
    </source>
</evidence>
<evidence type="ECO:0000256" key="5">
    <source>
        <dbReference type="ARBA" id="ARBA00022741"/>
    </source>
</evidence>
<feature type="transmembrane region" description="Helical" evidence="10">
    <location>
        <begin position="726"/>
        <end position="749"/>
    </location>
</feature>
<comment type="subcellular location">
    <subcellularLocation>
        <location evidence="1">Membrane</location>
        <topology evidence="1">Multi-pass membrane protein</topology>
    </subcellularLocation>
</comment>
<dbReference type="Pfam" id="PF08370">
    <property type="entry name" value="PDR_assoc"/>
    <property type="match status" value="1"/>
</dbReference>
<dbReference type="InterPro" id="IPR003439">
    <property type="entry name" value="ABC_transporter-like_ATP-bd"/>
</dbReference>
<keyword evidence="8 10" id="KW-0472">Membrane</keyword>
<dbReference type="GO" id="GO:0005524">
    <property type="term" value="F:ATP binding"/>
    <property type="evidence" value="ECO:0007669"/>
    <property type="project" value="UniProtKB-KW"/>
</dbReference>
<dbReference type="PANTHER" id="PTHR19241">
    <property type="entry name" value="ATP-BINDING CASSETTE TRANSPORTER"/>
    <property type="match status" value="1"/>
</dbReference>
<proteinExistence type="inferred from homology"/>